<dbReference type="PANTHER" id="PTHR34560">
    <property type="entry name" value="POLYKETIDE CYCLASE/DEHYDRASE/LIPID TRANSPORT SUPERFAMILY PROTEIN"/>
    <property type="match status" value="1"/>
</dbReference>
<name>W1NE65_AMBTC</name>
<evidence type="ECO:0008006" key="4">
    <source>
        <dbReference type="Google" id="ProtNLM"/>
    </source>
</evidence>
<accession>W1NE65</accession>
<sequence>MEKKKNFIESGNVMEKKKKRISENREKLDRTLFSPDLTDKEVVKSIVENQLSKSLPDQKEGDFNRIVQKHTSNVWNLLEMLRSASEVETCQSPTVPHNNWKMKEDGDQIRIMYREGPEGSPYHTLLCEGYIDGAIDNCLCVSWESDLYPKWWPQPSFPTFKVMLSKSLKKLRIGEEISLIRLKVPWPLSTREVILHYCEIEYFEQDLIIVLLNSVSETESPDSICPGLTFDRAPEDVVRVDVVGGFALQKVSSKQSYFRTIANMDIKMEFIPPSLINFISRQLIGDGFRLYQKSVASAAAGDEDFRKVLEEGPMYKHIREALSHSQDAKNNTRNSTIDEVNLQCKENLTKIEGNNLTHMNSTFVAKLEVDDSDQNVSSKMEPTNLVGLNQMRGTEIEEEHENGSNVPFKVESLDLAQINKPCTTEIEEDENELYVSSEYNRQRNDTMISPKAQQHTKWEEHFISPEVKRALEVLERAIGLVHRDAFRDPCDAGANRNHSEIIPTNLDSLDLEKASKIIEGSNHGKVRINSMDATGSENQGETHEFHVNTACRDFRSSPHSDEENLREEPNLEAIPEASLHSFIAHGVTTSRKVVPDSDNMATISRKEAPDMDKQGKASSMEVSIGTNGLYEGDCKYSKQKPMEKKRHRVCCFHFS</sequence>
<evidence type="ECO:0000313" key="2">
    <source>
        <dbReference type="EMBL" id="ERM93663.1"/>
    </source>
</evidence>
<dbReference type="STRING" id="13333.W1NE65"/>
<evidence type="ECO:0000256" key="1">
    <source>
        <dbReference type="SAM" id="MobiDB-lite"/>
    </source>
</evidence>
<dbReference type="InterPro" id="IPR023393">
    <property type="entry name" value="START-like_dom_sf"/>
</dbReference>
<dbReference type="PANTHER" id="PTHR34560:SF1">
    <property type="entry name" value="START DOMAIN-CONTAINING PROTEIN"/>
    <property type="match status" value="1"/>
</dbReference>
<gene>
    <name evidence="2" type="ORF">AMTR_s00004p00162830</name>
</gene>
<dbReference type="Gramene" id="ERM93663">
    <property type="protein sequence ID" value="ERM93663"/>
    <property type="gene ID" value="AMTR_s00004p00162830"/>
</dbReference>
<dbReference type="OrthoDB" id="17317at2759"/>
<dbReference type="HOGENOM" id="CLU_029503_0_0_1"/>
<dbReference type="Proteomes" id="UP000017836">
    <property type="component" value="Unassembled WGS sequence"/>
</dbReference>
<dbReference type="OMA" id="WESICTE"/>
<dbReference type="SUPFAM" id="SSF55961">
    <property type="entry name" value="Bet v1-like"/>
    <property type="match status" value="1"/>
</dbReference>
<reference evidence="3" key="1">
    <citation type="journal article" date="2013" name="Science">
        <title>The Amborella genome and the evolution of flowering plants.</title>
        <authorList>
            <consortium name="Amborella Genome Project"/>
        </authorList>
    </citation>
    <scope>NUCLEOTIDE SEQUENCE [LARGE SCALE GENOMIC DNA]</scope>
</reference>
<dbReference type="EMBL" id="KI397628">
    <property type="protein sequence ID" value="ERM93663.1"/>
    <property type="molecule type" value="Genomic_DNA"/>
</dbReference>
<feature type="region of interest" description="Disordered" evidence="1">
    <location>
        <begin position="1"/>
        <end position="25"/>
    </location>
</feature>
<proteinExistence type="predicted"/>
<protein>
    <recommendedName>
        <fullName evidence="4">START domain-containing protein</fullName>
    </recommendedName>
</protein>
<organism evidence="2 3">
    <name type="scientific">Amborella trichopoda</name>
    <dbReference type="NCBI Taxonomy" id="13333"/>
    <lineage>
        <taxon>Eukaryota</taxon>
        <taxon>Viridiplantae</taxon>
        <taxon>Streptophyta</taxon>
        <taxon>Embryophyta</taxon>
        <taxon>Tracheophyta</taxon>
        <taxon>Spermatophyta</taxon>
        <taxon>Magnoliopsida</taxon>
        <taxon>Amborellales</taxon>
        <taxon>Amborellaceae</taxon>
        <taxon>Amborella</taxon>
    </lineage>
</organism>
<dbReference type="eggNOG" id="ENOG502QV1V">
    <property type="taxonomic scope" value="Eukaryota"/>
</dbReference>
<dbReference type="KEGG" id="atr:18421614"/>
<dbReference type="Gene3D" id="3.30.530.20">
    <property type="match status" value="1"/>
</dbReference>
<evidence type="ECO:0000313" key="3">
    <source>
        <dbReference type="Proteomes" id="UP000017836"/>
    </source>
</evidence>
<dbReference type="AlphaFoldDB" id="W1NE65"/>
<keyword evidence="3" id="KW-1185">Reference proteome</keyword>